<dbReference type="Gene3D" id="3.40.50.300">
    <property type="entry name" value="P-loop containing nucleotide triphosphate hydrolases"/>
    <property type="match status" value="1"/>
</dbReference>
<name>A0A0M0LQU9_9EUKA</name>
<feature type="coiled-coil region" evidence="10">
    <location>
        <begin position="319"/>
        <end position="369"/>
    </location>
</feature>
<keyword evidence="6" id="KW-1133">Transmembrane helix</keyword>
<keyword evidence="10" id="KW-0175">Coiled coil</keyword>
<dbReference type="PANTHER" id="PTHR27000:SF642">
    <property type="entry name" value="INACTIVE LEUCINE-RICH REPEAT RECEPTOR KINASE XIAO-RELATED"/>
    <property type="match status" value="1"/>
</dbReference>
<dbReference type="SUPFAM" id="SSF52540">
    <property type="entry name" value="P-loop containing nucleoside triphosphate hydrolases"/>
    <property type="match status" value="1"/>
</dbReference>
<accession>A0A0M0LQU9</accession>
<sequence>MYGPPGCGKSYALKELYRLKGWSPEEFVHLDPDECRMYCREYRLCISGAHAAKLPSVQEEYGDRLKPTKWISPDGQFQEDGFTVDGHYLALSSATMRSQFLVRQKMLWPHKKKEMTDAFVDRAFVAGYHVVYDTMGKEPDKFLRELMSRARTNHNYQVFVCGCFAPWEMVYSRGRLRALTTGRDVNVDFVRKEFDNMFPCAANGQVLPGQVDRSHHDRFEKELREDDEMFLFDHSVQDEALRVALHSVKGSDDSSRDGEFQPPKVQEQQQEVEPDPLDADALLKHFDSSNLSKSVVPVALCVEECSAMLNAQTRMRTTIDELAHQLKEMKEMGTELMREQDLANHNKEITKLEKKISEKAKDLEKLEKRYPDRRDNAISQYNPLLSQSVFRFDAAYAKLLKDEKQRNKEDAPAIKKDALEYMKVRCEEVNKLNVEMVQPSGAGADDALNTLLALIHKAKKAVPVLEKVMTAVQTHVEETCPDAKGKVTHKGPSIKGVPRCCAKVAEEYAGNYRKLCDLVRCTLVFPSLHALAVAMRFLTSGDDGKLRHWTGNDQHKGYQGVSPHLSRAIVCRAKDRIKPDYDAIKAGGNRDVLLNLWLNLEDSGWILAELQLHVKPLFDLKHDLHVLYKGARILGALEPETVEHQGQLTEQALCRAGRGIVLCLKCPYATLDGHQEKLQELLQKDECPLLELSLAGFSAAWQAAWKGTRKKHWPPVTEDSLRQSKLNDFNCSLHDLLIDKRDQQLHCRRLRRLDLKGRGLHGTLPEKLATCADMDTLHLGYNSLKGPIPRAFKLMTKLKTLSLNFCELTGELPAELGELKNLERLCLDNNKLTGCIPSMFGGLSAMEKEEMNELAKRKEEAKKSGSKMGKKDEARLEELTRLHKEAGLTKLKDLFLNHNQLSGAIPDTLANCRALENVDLTNNRLTGTVPPAWLLEKQLLEKQWPKLEFFKLYNNEQMTQDSDRLEQLEQNARDGDEYWKRVVDESKWRTVRLDESKWRTVLPSVAPATKPLEQGDFRRF</sequence>
<dbReference type="Pfam" id="PF00560">
    <property type="entry name" value="LRR_1"/>
    <property type="match status" value="3"/>
</dbReference>
<evidence type="ECO:0000256" key="6">
    <source>
        <dbReference type="ARBA" id="ARBA00022989"/>
    </source>
</evidence>
<evidence type="ECO:0000256" key="5">
    <source>
        <dbReference type="ARBA" id="ARBA00022737"/>
    </source>
</evidence>
<evidence type="ECO:0000256" key="2">
    <source>
        <dbReference type="ARBA" id="ARBA00022614"/>
    </source>
</evidence>
<dbReference type="FunFam" id="3.80.10.10:FF:000383">
    <property type="entry name" value="Leucine-rich repeat receptor protein kinase EMS1"/>
    <property type="match status" value="1"/>
</dbReference>
<evidence type="ECO:0000256" key="11">
    <source>
        <dbReference type="SAM" id="MobiDB-lite"/>
    </source>
</evidence>
<dbReference type="AlphaFoldDB" id="A0A0M0LQU9"/>
<keyword evidence="8" id="KW-0675">Receptor</keyword>
<keyword evidence="13" id="KW-1185">Reference proteome</keyword>
<comment type="caution">
    <text evidence="12">The sequence shown here is derived from an EMBL/GenBank/DDBJ whole genome shotgun (WGS) entry which is preliminary data.</text>
</comment>
<organism evidence="12 13">
    <name type="scientific">Chrysochromulina tobinii</name>
    <dbReference type="NCBI Taxonomy" id="1460289"/>
    <lineage>
        <taxon>Eukaryota</taxon>
        <taxon>Haptista</taxon>
        <taxon>Haptophyta</taxon>
        <taxon>Prymnesiophyceae</taxon>
        <taxon>Prymnesiales</taxon>
        <taxon>Chrysochromulinaceae</taxon>
        <taxon>Chrysochromulina</taxon>
    </lineage>
</organism>
<dbReference type="PANTHER" id="PTHR27000">
    <property type="entry name" value="LEUCINE-RICH REPEAT RECEPTOR-LIKE PROTEIN KINASE FAMILY PROTEIN-RELATED"/>
    <property type="match status" value="1"/>
</dbReference>
<comment type="subcellular location">
    <subcellularLocation>
        <location evidence="1">Membrane</location>
        <topology evidence="1">Single-pass membrane protein</topology>
    </subcellularLocation>
</comment>
<dbReference type="InterPro" id="IPR001611">
    <property type="entry name" value="Leu-rich_rpt"/>
</dbReference>
<dbReference type="Gene3D" id="3.80.10.10">
    <property type="entry name" value="Ribonuclease Inhibitor"/>
    <property type="match status" value="2"/>
</dbReference>
<dbReference type="InterPro" id="IPR032675">
    <property type="entry name" value="LRR_dom_sf"/>
</dbReference>
<keyword evidence="9" id="KW-0325">Glycoprotein</keyword>
<evidence type="ECO:0000256" key="8">
    <source>
        <dbReference type="ARBA" id="ARBA00023170"/>
    </source>
</evidence>
<feature type="compositionally biased region" description="Basic and acidic residues" evidence="11">
    <location>
        <begin position="249"/>
        <end position="259"/>
    </location>
</feature>
<evidence type="ECO:0000256" key="9">
    <source>
        <dbReference type="ARBA" id="ARBA00023180"/>
    </source>
</evidence>
<evidence type="ECO:0000256" key="1">
    <source>
        <dbReference type="ARBA" id="ARBA00004167"/>
    </source>
</evidence>
<dbReference type="GO" id="GO:0016020">
    <property type="term" value="C:membrane"/>
    <property type="evidence" value="ECO:0007669"/>
    <property type="project" value="UniProtKB-SubCell"/>
</dbReference>
<keyword evidence="3" id="KW-0812">Transmembrane</keyword>
<dbReference type="SUPFAM" id="SSF52058">
    <property type="entry name" value="L domain-like"/>
    <property type="match status" value="1"/>
</dbReference>
<dbReference type="EMBL" id="JWZX01000238">
    <property type="protein sequence ID" value="KOO53414.1"/>
    <property type="molecule type" value="Genomic_DNA"/>
</dbReference>
<keyword evidence="5" id="KW-0677">Repeat</keyword>
<evidence type="ECO:0000313" key="13">
    <source>
        <dbReference type="Proteomes" id="UP000037460"/>
    </source>
</evidence>
<evidence type="ECO:0000313" key="12">
    <source>
        <dbReference type="EMBL" id="KOO53414.1"/>
    </source>
</evidence>
<dbReference type="Proteomes" id="UP000037460">
    <property type="component" value="Unassembled WGS sequence"/>
</dbReference>
<protein>
    <submittedName>
        <fullName evidence="12">Leucine rich repeat protein</fullName>
    </submittedName>
</protein>
<keyword evidence="4" id="KW-0732">Signal</keyword>
<gene>
    <name evidence="12" type="ORF">Ctob_012407</name>
</gene>
<evidence type="ECO:0000256" key="10">
    <source>
        <dbReference type="SAM" id="Coils"/>
    </source>
</evidence>
<keyword evidence="2" id="KW-0433">Leucine-rich repeat</keyword>
<keyword evidence="7" id="KW-0472">Membrane</keyword>
<evidence type="ECO:0000256" key="7">
    <source>
        <dbReference type="ARBA" id="ARBA00023136"/>
    </source>
</evidence>
<proteinExistence type="predicted"/>
<dbReference type="OrthoDB" id="676979at2759"/>
<evidence type="ECO:0000256" key="4">
    <source>
        <dbReference type="ARBA" id="ARBA00022729"/>
    </source>
</evidence>
<dbReference type="InterPro" id="IPR027417">
    <property type="entry name" value="P-loop_NTPase"/>
</dbReference>
<reference evidence="13" key="1">
    <citation type="journal article" date="2015" name="PLoS Genet.">
        <title>Genome Sequence and Transcriptome Analyses of Chrysochromulina tobin: Metabolic Tools for Enhanced Algal Fitness in the Prominent Order Prymnesiales (Haptophyceae).</title>
        <authorList>
            <person name="Hovde B.T."/>
            <person name="Deodato C.R."/>
            <person name="Hunsperger H.M."/>
            <person name="Ryken S.A."/>
            <person name="Yost W."/>
            <person name="Jha R.K."/>
            <person name="Patterson J."/>
            <person name="Monnat R.J. Jr."/>
            <person name="Barlow S.B."/>
            <person name="Starkenburg S.R."/>
            <person name="Cattolico R.A."/>
        </authorList>
    </citation>
    <scope>NUCLEOTIDE SEQUENCE</scope>
    <source>
        <strain evidence="13">CCMP291</strain>
    </source>
</reference>
<feature type="region of interest" description="Disordered" evidence="11">
    <location>
        <begin position="247"/>
        <end position="274"/>
    </location>
</feature>
<evidence type="ECO:0000256" key="3">
    <source>
        <dbReference type="ARBA" id="ARBA00022692"/>
    </source>
</evidence>